<protein>
    <recommendedName>
        <fullName evidence="4">SH3 domain-containing protein</fullName>
    </recommendedName>
</protein>
<sequence length="153" mass="16522">MSVRPFSPSEAFAFPAPPREARSGEATPTVNQTLVPAPTTHARYIENPFADAFSVPDTPTAPSAQFDAVETIWRPFEQTLQDEITVSVADQVKVLAVYDDGWAMIERISTGRGKTVGLIPIDCMRKGEESVSSFLAAKRVSSVDATGYLAMAV</sequence>
<keyword evidence="3" id="KW-1185">Reference proteome</keyword>
<feature type="region of interest" description="Disordered" evidence="1">
    <location>
        <begin position="1"/>
        <end position="31"/>
    </location>
</feature>
<dbReference type="AlphaFoldDB" id="A0AAD7IBB2"/>
<gene>
    <name evidence="2" type="ORF">B0H16DRAFT_1325420</name>
</gene>
<dbReference type="Proteomes" id="UP001215598">
    <property type="component" value="Unassembled WGS sequence"/>
</dbReference>
<evidence type="ECO:0000313" key="3">
    <source>
        <dbReference type="Proteomes" id="UP001215598"/>
    </source>
</evidence>
<accession>A0AAD7IBB2</accession>
<proteinExistence type="predicted"/>
<comment type="caution">
    <text evidence="2">The sequence shown here is derived from an EMBL/GenBank/DDBJ whole genome shotgun (WGS) entry which is preliminary data.</text>
</comment>
<evidence type="ECO:0008006" key="4">
    <source>
        <dbReference type="Google" id="ProtNLM"/>
    </source>
</evidence>
<evidence type="ECO:0000256" key="1">
    <source>
        <dbReference type="SAM" id="MobiDB-lite"/>
    </source>
</evidence>
<dbReference type="SUPFAM" id="SSF50044">
    <property type="entry name" value="SH3-domain"/>
    <property type="match status" value="1"/>
</dbReference>
<name>A0AAD7IBB2_9AGAR</name>
<dbReference type="InterPro" id="IPR036028">
    <property type="entry name" value="SH3-like_dom_sf"/>
</dbReference>
<organism evidence="2 3">
    <name type="scientific">Mycena metata</name>
    <dbReference type="NCBI Taxonomy" id="1033252"/>
    <lineage>
        <taxon>Eukaryota</taxon>
        <taxon>Fungi</taxon>
        <taxon>Dikarya</taxon>
        <taxon>Basidiomycota</taxon>
        <taxon>Agaricomycotina</taxon>
        <taxon>Agaricomycetes</taxon>
        <taxon>Agaricomycetidae</taxon>
        <taxon>Agaricales</taxon>
        <taxon>Marasmiineae</taxon>
        <taxon>Mycenaceae</taxon>
        <taxon>Mycena</taxon>
    </lineage>
</organism>
<dbReference type="EMBL" id="JARKIB010000112">
    <property type="protein sequence ID" value="KAJ7738377.1"/>
    <property type="molecule type" value="Genomic_DNA"/>
</dbReference>
<evidence type="ECO:0000313" key="2">
    <source>
        <dbReference type="EMBL" id="KAJ7738377.1"/>
    </source>
</evidence>
<reference evidence="2" key="1">
    <citation type="submission" date="2023-03" db="EMBL/GenBank/DDBJ databases">
        <title>Massive genome expansion in bonnet fungi (Mycena s.s.) driven by repeated elements and novel gene families across ecological guilds.</title>
        <authorList>
            <consortium name="Lawrence Berkeley National Laboratory"/>
            <person name="Harder C.B."/>
            <person name="Miyauchi S."/>
            <person name="Viragh M."/>
            <person name="Kuo A."/>
            <person name="Thoen E."/>
            <person name="Andreopoulos B."/>
            <person name="Lu D."/>
            <person name="Skrede I."/>
            <person name="Drula E."/>
            <person name="Henrissat B."/>
            <person name="Morin E."/>
            <person name="Kohler A."/>
            <person name="Barry K."/>
            <person name="LaButti K."/>
            <person name="Morin E."/>
            <person name="Salamov A."/>
            <person name="Lipzen A."/>
            <person name="Mereny Z."/>
            <person name="Hegedus B."/>
            <person name="Baldrian P."/>
            <person name="Stursova M."/>
            <person name="Weitz H."/>
            <person name="Taylor A."/>
            <person name="Grigoriev I.V."/>
            <person name="Nagy L.G."/>
            <person name="Martin F."/>
            <person name="Kauserud H."/>
        </authorList>
    </citation>
    <scope>NUCLEOTIDE SEQUENCE</scope>
    <source>
        <strain evidence="2">CBHHK182m</strain>
    </source>
</reference>
<feature type="compositionally biased region" description="Low complexity" evidence="1">
    <location>
        <begin position="1"/>
        <end position="14"/>
    </location>
</feature>